<keyword evidence="4" id="KW-1185">Reference proteome</keyword>
<dbReference type="Pfam" id="PF00929">
    <property type="entry name" value="RNase_T"/>
    <property type="match status" value="1"/>
</dbReference>
<dbReference type="InterPro" id="IPR036397">
    <property type="entry name" value="RNaseH_sf"/>
</dbReference>
<accession>A0AAU0UQH0</accession>
<dbReference type="GO" id="GO:0045004">
    <property type="term" value="P:DNA replication proofreading"/>
    <property type="evidence" value="ECO:0007669"/>
    <property type="project" value="TreeGrafter"/>
</dbReference>
<evidence type="ECO:0000259" key="2">
    <source>
        <dbReference type="SMART" id="SM00479"/>
    </source>
</evidence>
<feature type="domain" description="Exonuclease" evidence="2">
    <location>
        <begin position="52"/>
        <end position="221"/>
    </location>
</feature>
<dbReference type="FunFam" id="3.30.420.10:FF:000045">
    <property type="entry name" value="3'-5' exonuclease DinG"/>
    <property type="match status" value="1"/>
</dbReference>
<reference evidence="3 4" key="1">
    <citation type="submission" date="2023-04" db="EMBL/GenBank/DDBJ databases">
        <authorList>
            <person name="Hsu D."/>
        </authorList>
    </citation>
    <scope>NUCLEOTIDE SEQUENCE [LARGE SCALE GENOMIC DNA]</scope>
    <source>
        <strain evidence="3 4">MK1</strain>
    </source>
</reference>
<dbReference type="GO" id="GO:0003887">
    <property type="term" value="F:DNA-directed DNA polymerase activity"/>
    <property type="evidence" value="ECO:0007669"/>
    <property type="project" value="InterPro"/>
</dbReference>
<dbReference type="SMART" id="SM00479">
    <property type="entry name" value="EXOIII"/>
    <property type="match status" value="1"/>
</dbReference>
<evidence type="ECO:0000313" key="4">
    <source>
        <dbReference type="Proteomes" id="UP001329915"/>
    </source>
</evidence>
<sequence length="241" mass="27539">MTVPILKFLYNSILNRQRLDQDMVGMKAKIISHLAAGCEQDNLMKLPLWDVPFLVIDTETTGLHPMAGDEIIWFAAVPMSGLTIEENKMYDNLVNPQVELPLEIQELTGVRPEQLAGAPTIYTVLEQFLTLAFNRVLVGYRLDFDFRFINLKLRRCCKTKLNHHVLDVAVLYRALHPEASDFTLDQLVRKYDIDAAGRHTAPGDALVTAKLLVILLREAAQSRNLNTLAQLYYFLHWRAMF</sequence>
<dbReference type="SUPFAM" id="SSF53098">
    <property type="entry name" value="Ribonuclease H-like"/>
    <property type="match status" value="1"/>
</dbReference>
<dbReference type="InterPro" id="IPR013520">
    <property type="entry name" value="Ribonucl_H"/>
</dbReference>
<dbReference type="Gene3D" id="3.30.420.10">
    <property type="entry name" value="Ribonuclease H-like superfamily/Ribonuclease H"/>
    <property type="match status" value="1"/>
</dbReference>
<proteinExistence type="predicted"/>
<dbReference type="CDD" id="cd06127">
    <property type="entry name" value="DEDDh"/>
    <property type="match status" value="1"/>
</dbReference>
<dbReference type="KEGG" id="dbc:MFMK1_003422"/>
<dbReference type="GO" id="GO:0003677">
    <property type="term" value="F:DNA binding"/>
    <property type="evidence" value="ECO:0007669"/>
    <property type="project" value="InterPro"/>
</dbReference>
<dbReference type="PANTHER" id="PTHR30231">
    <property type="entry name" value="DNA POLYMERASE III SUBUNIT EPSILON"/>
    <property type="match status" value="1"/>
</dbReference>
<dbReference type="AlphaFoldDB" id="A0AAU0UQH0"/>
<dbReference type="InterPro" id="IPR006054">
    <property type="entry name" value="DnaQ"/>
</dbReference>
<keyword evidence="1" id="KW-0378">Hydrolase</keyword>
<dbReference type="EMBL" id="CP121694">
    <property type="protein sequence ID" value="WRO23559.1"/>
    <property type="molecule type" value="Genomic_DNA"/>
</dbReference>
<protein>
    <recommendedName>
        <fullName evidence="2">Exonuclease domain-containing protein</fullName>
    </recommendedName>
</protein>
<gene>
    <name evidence="3" type="ORF">MFMK1_003422</name>
</gene>
<organism evidence="3 4">
    <name type="scientific">Metallumcola ferriviriculae</name>
    <dbReference type="NCBI Taxonomy" id="3039180"/>
    <lineage>
        <taxon>Bacteria</taxon>
        <taxon>Bacillati</taxon>
        <taxon>Bacillota</taxon>
        <taxon>Clostridia</taxon>
        <taxon>Neomoorellales</taxon>
        <taxon>Desulfitibacteraceae</taxon>
        <taxon>Metallumcola</taxon>
    </lineage>
</organism>
<dbReference type="GO" id="GO:0008408">
    <property type="term" value="F:3'-5' exonuclease activity"/>
    <property type="evidence" value="ECO:0007669"/>
    <property type="project" value="TreeGrafter"/>
</dbReference>
<dbReference type="PANTHER" id="PTHR30231:SF41">
    <property type="entry name" value="DNA POLYMERASE III SUBUNIT EPSILON"/>
    <property type="match status" value="1"/>
</dbReference>
<dbReference type="RefSeq" id="WP_366922940.1">
    <property type="nucleotide sequence ID" value="NZ_CP121694.1"/>
</dbReference>
<evidence type="ECO:0000313" key="3">
    <source>
        <dbReference type="EMBL" id="WRO23559.1"/>
    </source>
</evidence>
<dbReference type="GO" id="GO:0005829">
    <property type="term" value="C:cytosol"/>
    <property type="evidence" value="ECO:0007669"/>
    <property type="project" value="TreeGrafter"/>
</dbReference>
<dbReference type="InterPro" id="IPR012337">
    <property type="entry name" value="RNaseH-like_sf"/>
</dbReference>
<dbReference type="NCBIfam" id="TIGR00573">
    <property type="entry name" value="dnaq"/>
    <property type="match status" value="1"/>
</dbReference>
<name>A0AAU0UQH0_9FIRM</name>
<keyword evidence="1" id="KW-0540">Nuclease</keyword>
<dbReference type="Proteomes" id="UP001329915">
    <property type="component" value="Chromosome"/>
</dbReference>
<keyword evidence="1" id="KW-0269">Exonuclease</keyword>
<evidence type="ECO:0000256" key="1">
    <source>
        <dbReference type="ARBA" id="ARBA00022839"/>
    </source>
</evidence>